<name>A0A9D4XCL3_PEA</name>
<protein>
    <submittedName>
        <fullName evidence="2">Uncharacterized protein</fullName>
    </submittedName>
</protein>
<evidence type="ECO:0000313" key="2">
    <source>
        <dbReference type="EMBL" id="KAI5416380.1"/>
    </source>
</evidence>
<comment type="caution">
    <text evidence="2">The sequence shown here is derived from an EMBL/GenBank/DDBJ whole genome shotgun (WGS) entry which is preliminary data.</text>
</comment>
<reference evidence="2 3" key="1">
    <citation type="journal article" date="2022" name="Nat. Genet.">
        <title>Improved pea reference genome and pan-genome highlight genomic features and evolutionary characteristics.</title>
        <authorList>
            <person name="Yang T."/>
            <person name="Liu R."/>
            <person name="Luo Y."/>
            <person name="Hu S."/>
            <person name="Wang D."/>
            <person name="Wang C."/>
            <person name="Pandey M.K."/>
            <person name="Ge S."/>
            <person name="Xu Q."/>
            <person name="Li N."/>
            <person name="Li G."/>
            <person name="Huang Y."/>
            <person name="Saxena R.K."/>
            <person name="Ji Y."/>
            <person name="Li M."/>
            <person name="Yan X."/>
            <person name="He Y."/>
            <person name="Liu Y."/>
            <person name="Wang X."/>
            <person name="Xiang C."/>
            <person name="Varshney R.K."/>
            <person name="Ding H."/>
            <person name="Gao S."/>
            <person name="Zong X."/>
        </authorList>
    </citation>
    <scope>NUCLEOTIDE SEQUENCE [LARGE SCALE GENOMIC DNA]</scope>
    <source>
        <strain evidence="2 3">cv. Zhongwan 6</strain>
    </source>
</reference>
<evidence type="ECO:0000256" key="1">
    <source>
        <dbReference type="SAM" id="MobiDB-lite"/>
    </source>
</evidence>
<gene>
    <name evidence="2" type="ORF">KIW84_041447</name>
</gene>
<dbReference type="EMBL" id="JAMSHJ010000004">
    <property type="protein sequence ID" value="KAI5416380.1"/>
    <property type="molecule type" value="Genomic_DNA"/>
</dbReference>
<dbReference type="PANTHER" id="PTHR44376:SF13">
    <property type="entry name" value="LISH DOMAIN-CONTAINING PROTEIN"/>
    <property type="match status" value="1"/>
</dbReference>
<feature type="compositionally biased region" description="Polar residues" evidence="1">
    <location>
        <begin position="9"/>
        <end position="26"/>
    </location>
</feature>
<evidence type="ECO:0000313" key="3">
    <source>
        <dbReference type="Proteomes" id="UP001058974"/>
    </source>
</evidence>
<dbReference type="PANTHER" id="PTHR44376">
    <property type="entry name" value="TRANSCRIPTIONAL REGULATOR OF FILAMENTOUS GROWTH FLO8"/>
    <property type="match status" value="1"/>
</dbReference>
<organism evidence="2 3">
    <name type="scientific">Pisum sativum</name>
    <name type="common">Garden pea</name>
    <name type="synonym">Lathyrus oleraceus</name>
    <dbReference type="NCBI Taxonomy" id="3888"/>
    <lineage>
        <taxon>Eukaryota</taxon>
        <taxon>Viridiplantae</taxon>
        <taxon>Streptophyta</taxon>
        <taxon>Embryophyta</taxon>
        <taxon>Tracheophyta</taxon>
        <taxon>Spermatophyta</taxon>
        <taxon>Magnoliopsida</taxon>
        <taxon>eudicotyledons</taxon>
        <taxon>Gunneridae</taxon>
        <taxon>Pentapetalae</taxon>
        <taxon>rosids</taxon>
        <taxon>fabids</taxon>
        <taxon>Fabales</taxon>
        <taxon>Fabaceae</taxon>
        <taxon>Papilionoideae</taxon>
        <taxon>50 kb inversion clade</taxon>
        <taxon>NPAAA clade</taxon>
        <taxon>Hologalegina</taxon>
        <taxon>IRL clade</taxon>
        <taxon>Fabeae</taxon>
        <taxon>Lathyrus</taxon>
    </lineage>
</organism>
<dbReference type="Gramene" id="Psat04G0144700-T1">
    <property type="protein sequence ID" value="KAI5416380.1"/>
    <property type="gene ID" value="KIW84_041447"/>
</dbReference>
<dbReference type="AlphaFoldDB" id="A0A9D4XCL3"/>
<dbReference type="InterPro" id="IPR044716">
    <property type="entry name" value="LEUNIG-like"/>
</dbReference>
<feature type="region of interest" description="Disordered" evidence="1">
    <location>
        <begin position="7"/>
        <end position="33"/>
    </location>
</feature>
<dbReference type="InterPro" id="IPR036322">
    <property type="entry name" value="WD40_repeat_dom_sf"/>
</dbReference>
<sequence length="194" mass="20927">MPYLANISGAANPTGHSSGLPSTPSMETPLPIWQQNDLSSSDSIGHGHIRFLEHGISRNLLDLKVIVIWQDDMDHHKSDVSVGDNFESLSSLGDADQKGRVGKGFSFMEIKHGKASSHKVTCCHFSLDGKLLVTAGHDNKFNIPIGEVVSPAWILLMDGGSNVKGSVDGIVLEGPNDPFDRAKLLRCVFKAINN</sequence>
<dbReference type="GO" id="GO:0003714">
    <property type="term" value="F:transcription corepressor activity"/>
    <property type="evidence" value="ECO:0007669"/>
    <property type="project" value="InterPro"/>
</dbReference>
<proteinExistence type="predicted"/>
<accession>A0A9D4XCL3</accession>
<keyword evidence="3" id="KW-1185">Reference proteome</keyword>
<dbReference type="Proteomes" id="UP001058974">
    <property type="component" value="Chromosome 4"/>
</dbReference>
<dbReference type="SUPFAM" id="SSF50978">
    <property type="entry name" value="WD40 repeat-like"/>
    <property type="match status" value="1"/>
</dbReference>